<dbReference type="InterPro" id="IPR051450">
    <property type="entry name" value="Gfo/Idh/MocA_Oxidoreductases"/>
</dbReference>
<dbReference type="PANTHER" id="PTHR43377:SF6">
    <property type="entry name" value="GFO_IDH_MOCA-LIKE OXIDOREDUCTASE N-TERMINAL DOMAIN-CONTAINING PROTEIN"/>
    <property type="match status" value="1"/>
</dbReference>
<sequence>MKQTGVAILGAGRWGKHLIRNFLTHPDACLVAVVDPYPETLAVIKDKYNLAPEVRLATDWESIRDIPTIEAVVIATPAVTHYTLIKDALQQGKHVLAEKPLTLDVAECLELCHLAQEQQRQLMVDHTYLFHPAVKRAQEVVNSGCLGDLRYGYAARTNLGPVRQDVDSLWDLAIHDIAIFNHCLGQLPVQVQATGRVWLQFQKEFQVSQLPVTTNNLGQKATLREQPDNLGQKATLREQPDNLGQKATLREQPDNLGQKATLREQPDNLGQKATLREQPANLGQKATLREQPANLQPDNLQPANLQPSTPQGLADLVQVTLTYPTGFQAFIHLCWLNPDKQRRLGIVGTQGTLIFDEMVAQAPLTIQHGYFEQNGEYFIPAGQHREVLDLESLEPLYSVCDRFLNSVRLSQPSSISSGWVGAQLVHILTCLSQSLHQGGVPVTVPQLPK</sequence>
<organism evidence="3 4">
    <name type="scientific">Moorena producens PAL-8-15-08-1</name>
    <dbReference type="NCBI Taxonomy" id="1458985"/>
    <lineage>
        <taxon>Bacteria</taxon>
        <taxon>Bacillati</taxon>
        <taxon>Cyanobacteriota</taxon>
        <taxon>Cyanophyceae</taxon>
        <taxon>Coleofasciculales</taxon>
        <taxon>Coleofasciculaceae</taxon>
        <taxon>Moorena</taxon>
    </lineage>
</organism>
<dbReference type="Gene3D" id="3.40.50.720">
    <property type="entry name" value="NAD(P)-binding Rossmann-like Domain"/>
    <property type="match status" value="1"/>
</dbReference>
<dbReference type="SUPFAM" id="SSF55347">
    <property type="entry name" value="Glyceraldehyde-3-phosphate dehydrogenase-like, C-terminal domain"/>
    <property type="match status" value="1"/>
</dbReference>
<dbReference type="STRING" id="1458985.BJP34_29815"/>
<evidence type="ECO:0000259" key="2">
    <source>
        <dbReference type="Pfam" id="PF01408"/>
    </source>
</evidence>
<reference evidence="4" key="1">
    <citation type="submission" date="2016-10" db="EMBL/GenBank/DDBJ databases">
        <title>Comparative genomics uncovers the prolific and rare metabolic potential of the cyanobacterial genus Moorea.</title>
        <authorList>
            <person name="Leao T."/>
            <person name="Castelao G."/>
            <person name="Korobeynikov A."/>
            <person name="Monroe E.A."/>
            <person name="Podell S."/>
            <person name="Glukhov E."/>
            <person name="Allen E."/>
            <person name="Gerwick W.H."/>
            <person name="Gerwick L."/>
        </authorList>
    </citation>
    <scope>NUCLEOTIDE SEQUENCE [LARGE SCALE GENOMIC DNA]</scope>
    <source>
        <strain evidence="4">PAL-8-15-08-1</strain>
    </source>
</reference>
<evidence type="ECO:0000313" key="4">
    <source>
        <dbReference type="Proteomes" id="UP000177870"/>
    </source>
</evidence>
<dbReference type="Proteomes" id="UP000177870">
    <property type="component" value="Chromosome"/>
</dbReference>
<dbReference type="KEGG" id="mpro:BJP34_29815"/>
<dbReference type="AlphaFoldDB" id="A0A1D8TZT4"/>
<dbReference type="PANTHER" id="PTHR43377">
    <property type="entry name" value="BILIVERDIN REDUCTASE A"/>
    <property type="match status" value="1"/>
</dbReference>
<proteinExistence type="predicted"/>
<dbReference type="Pfam" id="PF01408">
    <property type="entry name" value="GFO_IDH_MocA"/>
    <property type="match status" value="1"/>
</dbReference>
<dbReference type="SUPFAM" id="SSF51735">
    <property type="entry name" value="NAD(P)-binding Rossmann-fold domains"/>
    <property type="match status" value="1"/>
</dbReference>
<dbReference type="InterPro" id="IPR036291">
    <property type="entry name" value="NAD(P)-bd_dom_sf"/>
</dbReference>
<dbReference type="EMBL" id="CP017599">
    <property type="protein sequence ID" value="AOX03083.1"/>
    <property type="molecule type" value="Genomic_DNA"/>
</dbReference>
<evidence type="ECO:0000313" key="3">
    <source>
        <dbReference type="EMBL" id="AOX03083.1"/>
    </source>
</evidence>
<protein>
    <submittedName>
        <fullName evidence="3">Oxidoreductase</fullName>
    </submittedName>
</protein>
<evidence type="ECO:0000256" key="1">
    <source>
        <dbReference type="SAM" id="MobiDB-lite"/>
    </source>
</evidence>
<feature type="region of interest" description="Disordered" evidence="1">
    <location>
        <begin position="218"/>
        <end position="273"/>
    </location>
</feature>
<dbReference type="RefSeq" id="WP_070395475.1">
    <property type="nucleotide sequence ID" value="NZ_CP017599.1"/>
</dbReference>
<gene>
    <name evidence="3" type="ORF">BJP34_29815</name>
</gene>
<accession>A0A1D8TZT4</accession>
<dbReference type="InterPro" id="IPR000683">
    <property type="entry name" value="Gfo/Idh/MocA-like_OxRdtase_N"/>
</dbReference>
<name>A0A1D8TZT4_9CYAN</name>
<dbReference type="Gene3D" id="3.30.360.10">
    <property type="entry name" value="Dihydrodipicolinate Reductase, domain 2"/>
    <property type="match status" value="2"/>
</dbReference>
<dbReference type="GO" id="GO:0000166">
    <property type="term" value="F:nucleotide binding"/>
    <property type="evidence" value="ECO:0007669"/>
    <property type="project" value="InterPro"/>
</dbReference>
<feature type="domain" description="Gfo/Idh/MocA-like oxidoreductase N-terminal" evidence="2">
    <location>
        <begin position="6"/>
        <end position="126"/>
    </location>
</feature>